<protein>
    <submittedName>
        <fullName evidence="3">Uncharacterized protein</fullName>
    </submittedName>
</protein>
<gene>
    <name evidence="3" type="ORF">AMTR_s00065p00048910</name>
</gene>
<feature type="compositionally biased region" description="Polar residues" evidence="2">
    <location>
        <begin position="1"/>
        <end position="11"/>
    </location>
</feature>
<evidence type="ECO:0000256" key="2">
    <source>
        <dbReference type="SAM" id="MobiDB-lite"/>
    </source>
</evidence>
<keyword evidence="4" id="KW-1185">Reference proteome</keyword>
<dbReference type="AlphaFoldDB" id="U5D8J9"/>
<name>U5D8J9_AMBTC</name>
<feature type="coiled-coil region" evidence="1">
    <location>
        <begin position="198"/>
        <end position="239"/>
    </location>
</feature>
<proteinExistence type="predicted"/>
<dbReference type="HOGENOM" id="CLU_932497_0_0_1"/>
<dbReference type="EMBL" id="KI392088">
    <property type="protein sequence ID" value="ERN18520.1"/>
    <property type="molecule type" value="Genomic_DNA"/>
</dbReference>
<evidence type="ECO:0000313" key="3">
    <source>
        <dbReference type="EMBL" id="ERN18520.1"/>
    </source>
</evidence>
<accession>U5D8J9</accession>
<sequence>DHPTALSSIGPTSRRLEAGHGKEVATCGGPNQGVITTPMVTGLEANAPVNIVAAAVEVGPRTRDNLLPISFDVVGLAGSSIRQPGANRGTASFDSLQESLSRKWGHALLCFFCEEILEFSPTKLAAVGDSTREVVLAETARRANPTFVRREKACLTQVEANLQRSALQSLEACRSRSTAIAAEKAGANETLIAAETSLKGLHKSIAELEALLATKSQEFEAATEAMVEHRAHLERLSAESQCPKAESQELSARLTRSQAESEAEIVAGMTRAQQLSEEARQQVPWQLGGFCQWLQDWQP</sequence>
<keyword evidence="1" id="KW-0175">Coiled coil</keyword>
<feature type="non-terminal residue" evidence="3">
    <location>
        <position position="1"/>
    </location>
</feature>
<evidence type="ECO:0000256" key="1">
    <source>
        <dbReference type="SAM" id="Coils"/>
    </source>
</evidence>
<reference evidence="4" key="1">
    <citation type="journal article" date="2013" name="Science">
        <title>The Amborella genome and the evolution of flowering plants.</title>
        <authorList>
            <consortium name="Amborella Genome Project"/>
        </authorList>
    </citation>
    <scope>NUCLEOTIDE SEQUENCE [LARGE SCALE GENOMIC DNA]</scope>
</reference>
<dbReference type="Proteomes" id="UP000017836">
    <property type="component" value="Unassembled WGS sequence"/>
</dbReference>
<evidence type="ECO:0000313" key="4">
    <source>
        <dbReference type="Proteomes" id="UP000017836"/>
    </source>
</evidence>
<dbReference type="Gramene" id="ERN18520">
    <property type="protein sequence ID" value="ERN18520"/>
    <property type="gene ID" value="AMTR_s00065p00048910"/>
</dbReference>
<organism evidence="3 4">
    <name type="scientific">Amborella trichopoda</name>
    <dbReference type="NCBI Taxonomy" id="13333"/>
    <lineage>
        <taxon>Eukaryota</taxon>
        <taxon>Viridiplantae</taxon>
        <taxon>Streptophyta</taxon>
        <taxon>Embryophyta</taxon>
        <taxon>Tracheophyta</taxon>
        <taxon>Spermatophyta</taxon>
        <taxon>Magnoliopsida</taxon>
        <taxon>Amborellales</taxon>
        <taxon>Amborellaceae</taxon>
        <taxon>Amborella</taxon>
    </lineage>
</organism>
<feature type="region of interest" description="Disordered" evidence="2">
    <location>
        <begin position="1"/>
        <end position="20"/>
    </location>
</feature>